<dbReference type="RefSeq" id="WP_055266590.1">
    <property type="nucleotide sequence ID" value="NZ_CABIXQ010000015.1"/>
</dbReference>
<feature type="transmembrane region" description="Helical" evidence="1">
    <location>
        <begin position="45"/>
        <end position="69"/>
    </location>
</feature>
<dbReference type="EMBL" id="CYZX01000015">
    <property type="protein sequence ID" value="CUO76240.1"/>
    <property type="molecule type" value="Genomic_DNA"/>
</dbReference>
<dbReference type="InterPro" id="IPR010181">
    <property type="entry name" value="CGCAxxGCC_motif"/>
</dbReference>
<reference evidence="2 3" key="1">
    <citation type="submission" date="2015-09" db="EMBL/GenBank/DDBJ databases">
        <authorList>
            <consortium name="Pathogen Informatics"/>
        </authorList>
    </citation>
    <scope>NUCLEOTIDE SEQUENCE [LARGE SCALE GENOMIC DNA]</scope>
    <source>
        <strain evidence="2 3">2789STDY5834856</strain>
    </source>
</reference>
<evidence type="ECO:0000256" key="1">
    <source>
        <dbReference type="SAM" id="Phobius"/>
    </source>
</evidence>
<keyword evidence="1" id="KW-0472">Membrane</keyword>
<dbReference type="AlphaFoldDB" id="A0A174HT49"/>
<protein>
    <submittedName>
        <fullName evidence="2">C_GCAxxG_C_C family probable redox protein</fullName>
    </submittedName>
</protein>
<name>A0A174HT49_9CLOT</name>
<dbReference type="NCBIfam" id="TIGR01909">
    <property type="entry name" value="C_GCAxxG_C_C"/>
    <property type="match status" value="1"/>
</dbReference>
<evidence type="ECO:0000313" key="3">
    <source>
        <dbReference type="Proteomes" id="UP000095594"/>
    </source>
</evidence>
<organism evidence="2 3">
    <name type="scientific">Clostridium disporicum</name>
    <dbReference type="NCBI Taxonomy" id="84024"/>
    <lineage>
        <taxon>Bacteria</taxon>
        <taxon>Bacillati</taxon>
        <taxon>Bacillota</taxon>
        <taxon>Clostridia</taxon>
        <taxon>Eubacteriales</taxon>
        <taxon>Clostridiaceae</taxon>
        <taxon>Clostridium</taxon>
    </lineage>
</organism>
<dbReference type="Proteomes" id="UP000095594">
    <property type="component" value="Unassembled WGS sequence"/>
</dbReference>
<sequence length="141" mass="15944">MLVDRVIKYYDKEYDLNCAECMLVAANEEYDLNISKQTLMTMASFGGGMAIGSICGAITGSIATLGIMFTTERGHQSPQVRAMTVKFMNEYYKRMGSLDCLPLKDKYYEQGVPRCTKMMITAAEVLDEIVKEYSEHYAINR</sequence>
<accession>A0A174HT49</accession>
<keyword evidence="1" id="KW-1133">Transmembrane helix</keyword>
<proteinExistence type="predicted"/>
<evidence type="ECO:0000313" key="2">
    <source>
        <dbReference type="EMBL" id="CUO76240.1"/>
    </source>
</evidence>
<keyword evidence="1" id="KW-0812">Transmembrane</keyword>
<dbReference type="OrthoDB" id="45689at2"/>
<dbReference type="Pfam" id="PF09719">
    <property type="entry name" value="C_GCAxxG_C_C"/>
    <property type="match status" value="1"/>
</dbReference>
<gene>
    <name evidence="2" type="ORF">ERS852471_02238</name>
</gene>